<name>A0A557SRE5_9ARCH</name>
<dbReference type="Pfam" id="PF00512">
    <property type="entry name" value="HisKA"/>
    <property type="match status" value="1"/>
</dbReference>
<dbReference type="Pfam" id="PF17159">
    <property type="entry name" value="MASE3"/>
    <property type="match status" value="1"/>
</dbReference>
<protein>
    <recommendedName>
        <fullName evidence="2">histidine kinase</fullName>
        <ecNumber evidence="2">2.7.13.3</ecNumber>
    </recommendedName>
</protein>
<evidence type="ECO:0000256" key="6">
    <source>
        <dbReference type="ARBA" id="ARBA00023012"/>
    </source>
</evidence>
<evidence type="ECO:0000256" key="5">
    <source>
        <dbReference type="ARBA" id="ARBA00022777"/>
    </source>
</evidence>
<keyword evidence="6" id="KW-0902">Two-component regulatory system</keyword>
<dbReference type="PANTHER" id="PTHR43711">
    <property type="entry name" value="TWO-COMPONENT HISTIDINE KINASE"/>
    <property type="match status" value="1"/>
</dbReference>
<keyword evidence="3" id="KW-0597">Phosphoprotein</keyword>
<feature type="domain" description="Histidine kinase" evidence="8">
    <location>
        <begin position="286"/>
        <end position="520"/>
    </location>
</feature>
<evidence type="ECO:0000313" key="9">
    <source>
        <dbReference type="EMBL" id="TVP39168.1"/>
    </source>
</evidence>
<dbReference type="PANTHER" id="PTHR43711:SF1">
    <property type="entry name" value="HISTIDINE KINASE 1"/>
    <property type="match status" value="1"/>
</dbReference>
<dbReference type="CDD" id="cd00082">
    <property type="entry name" value="HisKA"/>
    <property type="match status" value="1"/>
</dbReference>
<keyword evidence="7" id="KW-0812">Transmembrane</keyword>
<dbReference type="SUPFAM" id="SSF55874">
    <property type="entry name" value="ATPase domain of HSP90 chaperone/DNA topoisomerase II/histidine kinase"/>
    <property type="match status" value="1"/>
</dbReference>
<evidence type="ECO:0000259" key="8">
    <source>
        <dbReference type="PROSITE" id="PS50109"/>
    </source>
</evidence>
<evidence type="ECO:0000256" key="3">
    <source>
        <dbReference type="ARBA" id="ARBA00022553"/>
    </source>
</evidence>
<evidence type="ECO:0000256" key="7">
    <source>
        <dbReference type="SAM" id="Phobius"/>
    </source>
</evidence>
<dbReference type="PROSITE" id="PS50109">
    <property type="entry name" value="HIS_KIN"/>
    <property type="match status" value="1"/>
</dbReference>
<dbReference type="PRINTS" id="PR00344">
    <property type="entry name" value="BCTRLSENSOR"/>
</dbReference>
<evidence type="ECO:0000313" key="10">
    <source>
        <dbReference type="Proteomes" id="UP000315289"/>
    </source>
</evidence>
<dbReference type="EMBL" id="VOAH01000019">
    <property type="protein sequence ID" value="TVP39168.1"/>
    <property type="molecule type" value="Genomic_DNA"/>
</dbReference>
<comment type="catalytic activity">
    <reaction evidence="1">
        <text>ATP + protein L-histidine = ADP + protein N-phospho-L-histidine.</text>
        <dbReference type="EC" id="2.7.13.3"/>
    </reaction>
</comment>
<dbReference type="Proteomes" id="UP000315289">
    <property type="component" value="Unassembled WGS sequence"/>
</dbReference>
<keyword evidence="4" id="KW-0808">Transferase</keyword>
<keyword evidence="5 9" id="KW-0418">Kinase</keyword>
<dbReference type="Pfam" id="PF02518">
    <property type="entry name" value="HATPase_c"/>
    <property type="match status" value="1"/>
</dbReference>
<dbReference type="InterPro" id="IPR004358">
    <property type="entry name" value="Sig_transdc_His_kin-like_C"/>
</dbReference>
<feature type="transmembrane region" description="Helical" evidence="7">
    <location>
        <begin position="41"/>
        <end position="64"/>
    </location>
</feature>
<feature type="transmembrane region" description="Helical" evidence="7">
    <location>
        <begin position="172"/>
        <end position="189"/>
    </location>
</feature>
<dbReference type="Gene3D" id="3.30.565.10">
    <property type="entry name" value="Histidine kinase-like ATPase, C-terminal domain"/>
    <property type="match status" value="1"/>
</dbReference>
<accession>A0A557SRE5</accession>
<keyword evidence="10" id="KW-1185">Reference proteome</keyword>
<dbReference type="SUPFAM" id="SSF47384">
    <property type="entry name" value="Homodimeric domain of signal transducing histidine kinase"/>
    <property type="match status" value="1"/>
</dbReference>
<feature type="transmembrane region" description="Helical" evidence="7">
    <location>
        <begin position="76"/>
        <end position="94"/>
    </location>
</feature>
<organism evidence="9 10">
    <name type="scientific">Candidatus Nitrosocosmicus arcticus</name>
    <dbReference type="NCBI Taxonomy" id="2035267"/>
    <lineage>
        <taxon>Archaea</taxon>
        <taxon>Nitrososphaerota</taxon>
        <taxon>Nitrososphaeria</taxon>
        <taxon>Nitrososphaerales</taxon>
        <taxon>Nitrososphaeraceae</taxon>
        <taxon>Candidatus Nitrosocosmicus</taxon>
    </lineage>
</organism>
<dbReference type="InterPro" id="IPR036890">
    <property type="entry name" value="HATPase_C_sf"/>
</dbReference>
<dbReference type="InterPro" id="IPR003661">
    <property type="entry name" value="HisK_dim/P_dom"/>
</dbReference>
<dbReference type="InterPro" id="IPR036097">
    <property type="entry name" value="HisK_dim/P_sf"/>
</dbReference>
<proteinExistence type="predicted"/>
<dbReference type="InterPro" id="IPR003594">
    <property type="entry name" value="HATPase_dom"/>
</dbReference>
<dbReference type="Gene3D" id="1.10.287.130">
    <property type="match status" value="1"/>
</dbReference>
<dbReference type="EC" id="2.7.13.3" evidence="2"/>
<feature type="transmembrane region" description="Helical" evidence="7">
    <location>
        <begin position="12"/>
        <end position="29"/>
    </location>
</feature>
<sequence length="520" mass="59040">MWVASEIHHFYIELFAVVLVSALAFYYILRARVLKDNFSLFVGIGFLISGLIDMLHVIISITLIENIDFLKYFIPQTWFAGRFFLSAMLLIAVVKYSYTSKEEVEDEDFVNLDKQYDTDQKINSPKNPKQNKIIDNSILYIIILGVLASSIALSSLFLVFPASVLDNYSVHRPYEIPPLILFVLALFFFYKKRLYLKKDVLYKGIITYLIIDIFAQIIMSFSAVSFDTAHNLAHVIKDAGYFVNIIALALSSIHYTKNLKKSNALIRNQYVKVKEAEKMKDEFINISAHELRTPIQPIIGLSGMLNEDFQNKKHVDMKEIETGITVIYRNAIRLQKLTDDILDVTKIESNKLKLDMEEFDLLEVISNTLNDCTMEIEKKKENVLFICKNDFNNKKNDGDKLKMSPKGSLVVKGDKNRITQVLSNLVNNAIKFTTKGSIAVTMGRKNNSEVVITVIDTGLGIDLEIMPYLFKKFVSNSFSGTGLGLYISKSIIEAHGGKIWAENNKDGNGATFSFSLPLKK</sequence>
<evidence type="ECO:0000256" key="4">
    <source>
        <dbReference type="ARBA" id="ARBA00022679"/>
    </source>
</evidence>
<feature type="transmembrane region" description="Helical" evidence="7">
    <location>
        <begin position="138"/>
        <end position="160"/>
    </location>
</feature>
<keyword evidence="7" id="KW-1133">Transmembrane helix</keyword>
<dbReference type="InterPro" id="IPR050736">
    <property type="entry name" value="Sensor_HK_Regulatory"/>
</dbReference>
<dbReference type="GO" id="GO:0000155">
    <property type="term" value="F:phosphorelay sensor kinase activity"/>
    <property type="evidence" value="ECO:0007669"/>
    <property type="project" value="InterPro"/>
</dbReference>
<evidence type="ECO:0000256" key="1">
    <source>
        <dbReference type="ARBA" id="ARBA00000085"/>
    </source>
</evidence>
<evidence type="ECO:0000256" key="2">
    <source>
        <dbReference type="ARBA" id="ARBA00012438"/>
    </source>
</evidence>
<feature type="transmembrane region" description="Helical" evidence="7">
    <location>
        <begin position="201"/>
        <end position="219"/>
    </location>
</feature>
<dbReference type="InterPro" id="IPR033425">
    <property type="entry name" value="MASE3"/>
</dbReference>
<dbReference type="InterPro" id="IPR005467">
    <property type="entry name" value="His_kinase_dom"/>
</dbReference>
<dbReference type="AlphaFoldDB" id="A0A557SRE5"/>
<gene>
    <name evidence="9" type="ORF">NARC_190004</name>
</gene>
<dbReference type="SMART" id="SM00388">
    <property type="entry name" value="HisKA"/>
    <property type="match status" value="1"/>
</dbReference>
<keyword evidence="7" id="KW-0472">Membrane</keyword>
<dbReference type="SMART" id="SM00387">
    <property type="entry name" value="HATPase_c"/>
    <property type="match status" value="1"/>
</dbReference>
<reference evidence="9 10" key="1">
    <citation type="journal article" date="2019" name="Front. Microbiol.">
        <title>Ammonia Oxidation by the Arctic Terrestrial Thaumarchaeote Candidatus Nitrosocosmicus arcticus Is Stimulated by Increasing Temperatures.</title>
        <authorList>
            <person name="Alves R.J.E."/>
            <person name="Kerou M."/>
            <person name="Zappe A."/>
            <person name="Bittner R."/>
            <person name="Abby S.S."/>
            <person name="Schmidt H.A."/>
            <person name="Pfeifer K."/>
            <person name="Schleper C."/>
        </authorList>
    </citation>
    <scope>NUCLEOTIDE SEQUENCE [LARGE SCALE GENOMIC DNA]</scope>
    <source>
        <strain evidence="9 10">Kfb</strain>
    </source>
</reference>
<comment type="caution">
    <text evidence="9">The sequence shown here is derived from an EMBL/GenBank/DDBJ whole genome shotgun (WGS) entry which is preliminary data.</text>
</comment>